<dbReference type="EMBL" id="VJVZ01000014">
    <property type="protein sequence ID" value="TRW22237.1"/>
    <property type="molecule type" value="Genomic_DNA"/>
</dbReference>
<organism evidence="1 2">
    <name type="scientific">Flavobacterium zepuense</name>
    <dbReference type="NCBI Taxonomy" id="2593302"/>
    <lineage>
        <taxon>Bacteria</taxon>
        <taxon>Pseudomonadati</taxon>
        <taxon>Bacteroidota</taxon>
        <taxon>Flavobacteriia</taxon>
        <taxon>Flavobacteriales</taxon>
        <taxon>Flavobacteriaceae</taxon>
        <taxon>Flavobacterium</taxon>
    </lineage>
</organism>
<dbReference type="AlphaFoldDB" id="A0A552UVL5"/>
<dbReference type="CDD" id="cd12105">
    <property type="entry name" value="HmuY"/>
    <property type="match status" value="1"/>
</dbReference>
<evidence type="ECO:0008006" key="3">
    <source>
        <dbReference type="Google" id="ProtNLM"/>
    </source>
</evidence>
<comment type="caution">
    <text evidence="1">The sequence shown here is derived from an EMBL/GenBank/DDBJ whole genome shotgun (WGS) entry which is preliminary data.</text>
</comment>
<dbReference type="Pfam" id="PF14064">
    <property type="entry name" value="HmuY"/>
    <property type="match status" value="1"/>
</dbReference>
<gene>
    <name evidence="1" type="ORF">FMM05_18625</name>
</gene>
<reference evidence="1 2" key="1">
    <citation type="submission" date="2019-07" db="EMBL/GenBank/DDBJ databases">
        <title>Flavobacterium sp. nov., isolated from glacier ice.</title>
        <authorList>
            <person name="Liu Q."/>
            <person name="Xin Y.-H."/>
        </authorList>
    </citation>
    <scope>NUCLEOTIDE SEQUENCE [LARGE SCALE GENOMIC DNA]</scope>
    <source>
        <strain evidence="1 2">ZT4R6</strain>
    </source>
</reference>
<proteinExistence type="predicted"/>
<sequence>MPSLGGQATPSVGGSNQPNQVYFDLSTGQYTAVNRTTWDLGFYGGTDFRVVINGSVAMATKQLATNNIDLPQTSDPTVAIGTFDPANLAFVDSPTGALTGTAIAEISANDDDNKVYIVNMGYSIPTIPAAPGSVSVAGSARGWKKIRVLRNGEGYMLQYADINATTHNTVTITKDQAYNFSFFSLINGAPVQAEPQKAAWDLNFTTFTNEVFSTENVSAGSYFFSDFVITNIKGGAKSYQVPTSATAYDNFTLANVSEANFDAATDQRSIGANWRNVTPIELYSDRFYVIKDPAGNVYKLRFTSMLSQSGERGNPTFHYALLQ</sequence>
<dbReference type="InterPro" id="IPR025921">
    <property type="entry name" value="HmuY"/>
</dbReference>
<evidence type="ECO:0000313" key="1">
    <source>
        <dbReference type="EMBL" id="TRW22237.1"/>
    </source>
</evidence>
<keyword evidence="2" id="KW-1185">Reference proteome</keyword>
<name>A0A552UVL5_9FLAO</name>
<evidence type="ECO:0000313" key="2">
    <source>
        <dbReference type="Proteomes" id="UP000320643"/>
    </source>
</evidence>
<dbReference type="Proteomes" id="UP000320643">
    <property type="component" value="Unassembled WGS sequence"/>
</dbReference>
<accession>A0A552UVL5</accession>
<protein>
    <recommendedName>
        <fullName evidence="3">HmuY protein</fullName>
    </recommendedName>
</protein>
<dbReference type="OrthoDB" id="1091850at2"/>